<feature type="non-terminal residue" evidence="7">
    <location>
        <position position="382"/>
    </location>
</feature>
<evidence type="ECO:0000256" key="2">
    <source>
        <dbReference type="ARBA" id="ARBA00009012"/>
    </source>
</evidence>
<keyword evidence="8" id="KW-1185">Reference proteome</keyword>
<reference evidence="7 8" key="1">
    <citation type="journal article" date="2018" name="PLoS ONE">
        <title>The draft genome of Kipferlia bialata reveals reductive genome evolution in fornicate parasites.</title>
        <authorList>
            <person name="Tanifuji G."/>
            <person name="Takabayashi S."/>
            <person name="Kume K."/>
            <person name="Takagi M."/>
            <person name="Nakayama T."/>
            <person name="Kamikawa R."/>
            <person name="Inagaki Y."/>
            <person name="Hashimoto T."/>
        </authorList>
    </citation>
    <scope>NUCLEOTIDE SEQUENCE [LARGE SCALE GENOMIC DNA]</scope>
    <source>
        <strain evidence="7">NY0173</strain>
    </source>
</reference>
<proteinExistence type="inferred from homology"/>
<feature type="transmembrane region" description="Helical" evidence="6">
    <location>
        <begin position="103"/>
        <end position="121"/>
    </location>
</feature>
<evidence type="ECO:0000313" key="7">
    <source>
        <dbReference type="EMBL" id="GIQ88246.1"/>
    </source>
</evidence>
<evidence type="ECO:0000313" key="8">
    <source>
        <dbReference type="Proteomes" id="UP000265618"/>
    </source>
</evidence>
<evidence type="ECO:0000256" key="4">
    <source>
        <dbReference type="ARBA" id="ARBA00022989"/>
    </source>
</evidence>
<comment type="caution">
    <text evidence="7">The sequence shown here is derived from an EMBL/GenBank/DDBJ whole genome shotgun (WGS) entry which is preliminary data.</text>
</comment>
<keyword evidence="5 6" id="KW-0472">Membrane</keyword>
<gene>
    <name evidence="7" type="ORF">KIPB_010451</name>
</gene>
<protein>
    <recommendedName>
        <fullName evidence="9">DUF92 domain-containing protein</fullName>
    </recommendedName>
</protein>
<feature type="transmembrane region" description="Helical" evidence="6">
    <location>
        <begin position="255"/>
        <end position="281"/>
    </location>
</feature>
<sequence>DVAAAWVGTRVPSTKFRVFSDVKSSAGCYAMFIVSSLVLFICLLTLPSLPPLSLLSALSLSLLTGVVATSLECASYRGTDNLTIPLGTGVFLDFALTSPATPIVSLCLWTLLTLVVVVVFVRKGSLSRSGGIAAFWMGVVVFPLGRAWFGPVLAFFVPSSLLSKVKGRGGRADVKEKAEKKAVKGSRRDCVQVFANGGCAIACACIYHFHPSVPVYCAFVTSLAASSADTWASEIGTLSKGLPRMLLTLRQVERGVSGAVSGLGTLACAMGALVVSVTGVYGMAHLSGLSDTVPYPSTSPLALLGVFTVCGVVGCMVDSILGASVQRVGVCRECKAETEALTHCNRLTDTVKGWQYMDNDAVNACASCLGGVAGALAIGMMR</sequence>
<evidence type="ECO:0008006" key="9">
    <source>
        <dbReference type="Google" id="ProtNLM"/>
    </source>
</evidence>
<organism evidence="7 8">
    <name type="scientific">Kipferlia bialata</name>
    <dbReference type="NCBI Taxonomy" id="797122"/>
    <lineage>
        <taxon>Eukaryota</taxon>
        <taxon>Metamonada</taxon>
        <taxon>Carpediemonas-like organisms</taxon>
        <taxon>Kipferlia</taxon>
    </lineage>
</organism>
<dbReference type="InterPro" id="IPR002794">
    <property type="entry name" value="DUF92_TMEM19"/>
</dbReference>
<dbReference type="Proteomes" id="UP000265618">
    <property type="component" value="Unassembled WGS sequence"/>
</dbReference>
<feature type="transmembrane region" description="Helical" evidence="6">
    <location>
        <begin position="133"/>
        <end position="157"/>
    </location>
</feature>
<accession>A0A9K3D3S3</accession>
<dbReference type="Pfam" id="PF01940">
    <property type="entry name" value="DUF92"/>
    <property type="match status" value="1"/>
</dbReference>
<keyword evidence="3 6" id="KW-0812">Transmembrane</keyword>
<evidence type="ECO:0000256" key="6">
    <source>
        <dbReference type="SAM" id="Phobius"/>
    </source>
</evidence>
<dbReference type="EMBL" id="BDIP01003892">
    <property type="protein sequence ID" value="GIQ88246.1"/>
    <property type="molecule type" value="Genomic_DNA"/>
</dbReference>
<comment type="similarity">
    <text evidence="2">Belongs to the TMEM19 family.</text>
</comment>
<evidence type="ECO:0000256" key="5">
    <source>
        <dbReference type="ARBA" id="ARBA00023136"/>
    </source>
</evidence>
<feature type="transmembrane region" description="Helical" evidence="6">
    <location>
        <begin position="26"/>
        <end position="46"/>
    </location>
</feature>
<dbReference type="AlphaFoldDB" id="A0A9K3D3S3"/>
<comment type="subcellular location">
    <subcellularLocation>
        <location evidence="1">Membrane</location>
        <topology evidence="1">Multi-pass membrane protein</topology>
    </subcellularLocation>
</comment>
<keyword evidence="4 6" id="KW-1133">Transmembrane helix</keyword>
<dbReference type="PANTHER" id="PTHR13353">
    <property type="entry name" value="TRANSMEMBRANE PROTEIN 19"/>
    <property type="match status" value="1"/>
</dbReference>
<evidence type="ECO:0000256" key="3">
    <source>
        <dbReference type="ARBA" id="ARBA00022692"/>
    </source>
</evidence>
<name>A0A9K3D3S3_9EUKA</name>
<dbReference type="GO" id="GO:0016020">
    <property type="term" value="C:membrane"/>
    <property type="evidence" value="ECO:0007669"/>
    <property type="project" value="UniProtKB-SubCell"/>
</dbReference>
<dbReference type="OrthoDB" id="30881at2759"/>
<dbReference type="PANTHER" id="PTHR13353:SF5">
    <property type="entry name" value="TRANSMEMBRANE PROTEIN 19"/>
    <property type="match status" value="1"/>
</dbReference>
<evidence type="ECO:0000256" key="1">
    <source>
        <dbReference type="ARBA" id="ARBA00004141"/>
    </source>
</evidence>
<feature type="transmembrane region" description="Helical" evidence="6">
    <location>
        <begin position="301"/>
        <end position="325"/>
    </location>
</feature>